<sequence>MTESNGAKLNLAGLGIVPEELTEDNYETWKNCLKNYLVGNGLWGVVSGKDTEPGKKNKQELEEWKKKSKQEHEEWKEKHKQEHEKWKKKNALALHAIQLSCGPAMYSKFEQAHISAEYAWNHLVERAWGRGQGRKPAPILDHDEESSVEDNGSREHVEYKGLYELIEKGNWHDTLDFLQQNPLAKSKKVSSHGDTALHIATLSGHIRIAEKLVEMMDPKDLEQINEYGATALTLAAICGATKLAKAMVQKNENLVTIANPDHKDGQLPVIVAALYGQKKMVRYLYEVTPKDELSPEKG</sequence>
<proteinExistence type="predicted"/>
<reference evidence="5" key="1">
    <citation type="submission" date="2024-07" db="EMBL/GenBank/DDBJ databases">
        <title>Two chromosome-level genome assemblies of Korean endemic species Abeliophyllum distichum and Forsythia ovata (Oleaceae).</title>
        <authorList>
            <person name="Jang H."/>
        </authorList>
    </citation>
    <scope>NUCLEOTIDE SEQUENCE [LARGE SCALE GENOMIC DNA]</scope>
</reference>
<feature type="compositionally biased region" description="Basic and acidic residues" evidence="2">
    <location>
        <begin position="49"/>
        <end position="74"/>
    </location>
</feature>
<evidence type="ECO:0000313" key="5">
    <source>
        <dbReference type="Proteomes" id="UP001604336"/>
    </source>
</evidence>
<evidence type="ECO:0000259" key="3">
    <source>
        <dbReference type="Pfam" id="PF13961"/>
    </source>
</evidence>
<dbReference type="PROSITE" id="PS50088">
    <property type="entry name" value="ANK_REPEAT"/>
    <property type="match status" value="1"/>
</dbReference>
<evidence type="ECO:0000256" key="2">
    <source>
        <dbReference type="SAM" id="MobiDB-lite"/>
    </source>
</evidence>
<protein>
    <submittedName>
        <fullName evidence="4">Ankyrin repeat family protein</fullName>
    </submittedName>
</protein>
<gene>
    <name evidence="4" type="ORF">Adt_04874</name>
</gene>
<keyword evidence="1" id="KW-0040">ANK repeat</keyword>
<dbReference type="Proteomes" id="UP001604336">
    <property type="component" value="Unassembled WGS sequence"/>
</dbReference>
<dbReference type="PANTHER" id="PTHR24121:SF16">
    <property type="entry name" value="NON-SPECIFIC SERINE_THREONINE PROTEIN KINASE"/>
    <property type="match status" value="1"/>
</dbReference>
<dbReference type="InterPro" id="IPR025314">
    <property type="entry name" value="DUF4219"/>
</dbReference>
<dbReference type="EMBL" id="JBFOLK010000002">
    <property type="protein sequence ID" value="KAL2531523.1"/>
    <property type="molecule type" value="Genomic_DNA"/>
</dbReference>
<dbReference type="Pfam" id="PF12796">
    <property type="entry name" value="Ank_2"/>
    <property type="match status" value="1"/>
</dbReference>
<dbReference type="AlphaFoldDB" id="A0ABD1V2I7"/>
<dbReference type="PANTHER" id="PTHR24121">
    <property type="entry name" value="NO MECHANORECEPTOR POTENTIAL C, ISOFORM D-RELATED"/>
    <property type="match status" value="1"/>
</dbReference>
<dbReference type="Gene3D" id="1.25.40.20">
    <property type="entry name" value="Ankyrin repeat-containing domain"/>
    <property type="match status" value="1"/>
</dbReference>
<evidence type="ECO:0000313" key="4">
    <source>
        <dbReference type="EMBL" id="KAL2531523.1"/>
    </source>
</evidence>
<dbReference type="PROSITE" id="PS50297">
    <property type="entry name" value="ANK_REP_REGION"/>
    <property type="match status" value="1"/>
</dbReference>
<dbReference type="SUPFAM" id="SSF48403">
    <property type="entry name" value="Ankyrin repeat"/>
    <property type="match status" value="1"/>
</dbReference>
<feature type="domain" description="DUF4219" evidence="3">
    <location>
        <begin position="21"/>
        <end position="47"/>
    </location>
</feature>
<evidence type="ECO:0000256" key="1">
    <source>
        <dbReference type="PROSITE-ProRule" id="PRU00023"/>
    </source>
</evidence>
<accession>A0ABD1V2I7</accession>
<keyword evidence="5" id="KW-1185">Reference proteome</keyword>
<comment type="caution">
    <text evidence="4">The sequence shown here is derived from an EMBL/GenBank/DDBJ whole genome shotgun (WGS) entry which is preliminary data.</text>
</comment>
<dbReference type="SMART" id="SM00248">
    <property type="entry name" value="ANK"/>
    <property type="match status" value="3"/>
</dbReference>
<dbReference type="InterPro" id="IPR036770">
    <property type="entry name" value="Ankyrin_rpt-contain_sf"/>
</dbReference>
<name>A0ABD1V2I7_9LAMI</name>
<organism evidence="4 5">
    <name type="scientific">Abeliophyllum distichum</name>
    <dbReference type="NCBI Taxonomy" id="126358"/>
    <lineage>
        <taxon>Eukaryota</taxon>
        <taxon>Viridiplantae</taxon>
        <taxon>Streptophyta</taxon>
        <taxon>Embryophyta</taxon>
        <taxon>Tracheophyta</taxon>
        <taxon>Spermatophyta</taxon>
        <taxon>Magnoliopsida</taxon>
        <taxon>eudicotyledons</taxon>
        <taxon>Gunneridae</taxon>
        <taxon>Pentapetalae</taxon>
        <taxon>asterids</taxon>
        <taxon>lamiids</taxon>
        <taxon>Lamiales</taxon>
        <taxon>Oleaceae</taxon>
        <taxon>Forsythieae</taxon>
        <taxon>Abeliophyllum</taxon>
    </lineage>
</organism>
<feature type="region of interest" description="Disordered" evidence="2">
    <location>
        <begin position="132"/>
        <end position="152"/>
    </location>
</feature>
<feature type="region of interest" description="Disordered" evidence="2">
    <location>
        <begin position="47"/>
        <end position="74"/>
    </location>
</feature>
<dbReference type="InterPro" id="IPR002110">
    <property type="entry name" value="Ankyrin_rpt"/>
</dbReference>
<feature type="repeat" description="ANK" evidence="1">
    <location>
        <begin position="192"/>
        <end position="214"/>
    </location>
</feature>
<dbReference type="Pfam" id="PF13961">
    <property type="entry name" value="DUF4219"/>
    <property type="match status" value="1"/>
</dbReference>